<feature type="compositionally biased region" description="Basic and acidic residues" evidence="1">
    <location>
        <begin position="51"/>
        <end position="61"/>
    </location>
</feature>
<keyword evidence="3" id="KW-1185">Reference proteome</keyword>
<feature type="region of interest" description="Disordered" evidence="1">
    <location>
        <begin position="37"/>
        <end position="66"/>
    </location>
</feature>
<dbReference type="Proteomes" id="UP000541444">
    <property type="component" value="Unassembled WGS sequence"/>
</dbReference>
<dbReference type="AlphaFoldDB" id="A0A7J7NJA8"/>
<organism evidence="2 3">
    <name type="scientific">Kingdonia uniflora</name>
    <dbReference type="NCBI Taxonomy" id="39325"/>
    <lineage>
        <taxon>Eukaryota</taxon>
        <taxon>Viridiplantae</taxon>
        <taxon>Streptophyta</taxon>
        <taxon>Embryophyta</taxon>
        <taxon>Tracheophyta</taxon>
        <taxon>Spermatophyta</taxon>
        <taxon>Magnoliopsida</taxon>
        <taxon>Ranunculales</taxon>
        <taxon>Circaeasteraceae</taxon>
        <taxon>Kingdonia</taxon>
    </lineage>
</organism>
<gene>
    <name evidence="2" type="ORF">GIB67_043118</name>
</gene>
<reference evidence="2 3" key="1">
    <citation type="journal article" date="2020" name="IScience">
        <title>Genome Sequencing of the Endangered Kingdonia uniflora (Circaeasteraceae, Ranunculales) Reveals Potential Mechanisms of Evolutionary Specialization.</title>
        <authorList>
            <person name="Sun Y."/>
            <person name="Deng T."/>
            <person name="Zhang A."/>
            <person name="Moore M.J."/>
            <person name="Landis J.B."/>
            <person name="Lin N."/>
            <person name="Zhang H."/>
            <person name="Zhang X."/>
            <person name="Huang J."/>
            <person name="Zhang X."/>
            <person name="Sun H."/>
            <person name="Wang H."/>
        </authorList>
    </citation>
    <scope>NUCLEOTIDE SEQUENCE [LARGE SCALE GENOMIC DNA]</scope>
    <source>
        <strain evidence="2">TB1705</strain>
        <tissue evidence="2">Leaf</tissue>
    </source>
</reference>
<dbReference type="OrthoDB" id="1933107at2759"/>
<sequence length="148" mass="17061">MKYTRGLSESIRRDIMANIEDATVKAMSIEGKYLMSDKGDDKIKSGYKSSWKNEQKGEAKGEGSSSKEFYCNHCKASGHLSNYCWKLHPELRPKEEKRNKEKYTLAAEVVDLPDLDKPNPKLTLMFQRTLVVEEESREEIFHVSIQVK</sequence>
<proteinExistence type="predicted"/>
<comment type="caution">
    <text evidence="2">The sequence shown here is derived from an EMBL/GenBank/DDBJ whole genome shotgun (WGS) entry which is preliminary data.</text>
</comment>
<name>A0A7J7NJA8_9MAGN</name>
<evidence type="ECO:0000256" key="1">
    <source>
        <dbReference type="SAM" id="MobiDB-lite"/>
    </source>
</evidence>
<accession>A0A7J7NJA8</accession>
<dbReference type="EMBL" id="JACGCM010000760">
    <property type="protein sequence ID" value="KAF6167257.1"/>
    <property type="molecule type" value="Genomic_DNA"/>
</dbReference>
<evidence type="ECO:0000313" key="2">
    <source>
        <dbReference type="EMBL" id="KAF6167257.1"/>
    </source>
</evidence>
<protein>
    <submittedName>
        <fullName evidence="2">Uncharacterized protein</fullName>
    </submittedName>
</protein>
<evidence type="ECO:0000313" key="3">
    <source>
        <dbReference type="Proteomes" id="UP000541444"/>
    </source>
</evidence>